<reference evidence="1" key="1">
    <citation type="journal article" date="2020" name="Stud. Mycol.">
        <title>101 Dothideomycetes genomes: a test case for predicting lifestyles and emergence of pathogens.</title>
        <authorList>
            <person name="Haridas S."/>
            <person name="Albert R."/>
            <person name="Binder M."/>
            <person name="Bloem J."/>
            <person name="Labutti K."/>
            <person name="Salamov A."/>
            <person name="Andreopoulos B."/>
            <person name="Baker S."/>
            <person name="Barry K."/>
            <person name="Bills G."/>
            <person name="Bluhm B."/>
            <person name="Cannon C."/>
            <person name="Castanera R."/>
            <person name="Culley D."/>
            <person name="Daum C."/>
            <person name="Ezra D."/>
            <person name="Gonzalez J."/>
            <person name="Henrissat B."/>
            <person name="Kuo A."/>
            <person name="Liang C."/>
            <person name="Lipzen A."/>
            <person name="Lutzoni F."/>
            <person name="Magnuson J."/>
            <person name="Mondo S."/>
            <person name="Nolan M."/>
            <person name="Ohm R."/>
            <person name="Pangilinan J."/>
            <person name="Park H.-J."/>
            <person name="Ramirez L."/>
            <person name="Alfaro M."/>
            <person name="Sun H."/>
            <person name="Tritt A."/>
            <person name="Yoshinaga Y."/>
            <person name="Zwiers L.-H."/>
            <person name="Turgeon B."/>
            <person name="Goodwin S."/>
            <person name="Spatafora J."/>
            <person name="Crous P."/>
            <person name="Grigoriev I."/>
        </authorList>
    </citation>
    <scope>NUCLEOTIDE SEQUENCE</scope>
    <source>
        <strain evidence="1">ATCC 36951</strain>
    </source>
</reference>
<protein>
    <submittedName>
        <fullName evidence="1">Uncharacterized protein</fullName>
    </submittedName>
</protein>
<dbReference type="Proteomes" id="UP000799537">
    <property type="component" value="Unassembled WGS sequence"/>
</dbReference>
<evidence type="ECO:0000313" key="1">
    <source>
        <dbReference type="EMBL" id="KAF2160071.1"/>
    </source>
</evidence>
<organism evidence="1 2">
    <name type="scientific">Zasmidium cellare ATCC 36951</name>
    <dbReference type="NCBI Taxonomy" id="1080233"/>
    <lineage>
        <taxon>Eukaryota</taxon>
        <taxon>Fungi</taxon>
        <taxon>Dikarya</taxon>
        <taxon>Ascomycota</taxon>
        <taxon>Pezizomycotina</taxon>
        <taxon>Dothideomycetes</taxon>
        <taxon>Dothideomycetidae</taxon>
        <taxon>Mycosphaerellales</taxon>
        <taxon>Mycosphaerellaceae</taxon>
        <taxon>Zasmidium</taxon>
    </lineage>
</organism>
<accession>A0A6A6BZ61</accession>
<name>A0A6A6BZ61_ZASCE</name>
<gene>
    <name evidence="1" type="ORF">M409DRAFT_60322</name>
</gene>
<evidence type="ECO:0000313" key="2">
    <source>
        <dbReference type="Proteomes" id="UP000799537"/>
    </source>
</evidence>
<dbReference type="EMBL" id="ML993630">
    <property type="protein sequence ID" value="KAF2160071.1"/>
    <property type="molecule type" value="Genomic_DNA"/>
</dbReference>
<dbReference type="AlphaFoldDB" id="A0A6A6BZ61"/>
<dbReference type="GeneID" id="54567709"/>
<dbReference type="RefSeq" id="XP_033660960.1">
    <property type="nucleotide sequence ID" value="XM_033814437.1"/>
</dbReference>
<keyword evidence="2" id="KW-1185">Reference proteome</keyword>
<proteinExistence type="predicted"/>
<sequence>MLALNVTSLSCDDLANVNASFVVHLAPARRLEDSQRAIFEWLLSHCDDRQAFSHLLAGCEVKRRDGCMVGSDALYQHISTTTFDKTCHGVVLGQRVVARCRLDRGLTQKSDLSHHRPRARPACSFRDEFLRSACPFILTISINLQALAAHHQAGFIVAARQDDAWQGRAFPIGGGSTAVA</sequence>